<accession>A0ABX3NYK3</accession>
<name>A0ABX3NYK3_9BACT</name>
<keyword evidence="2" id="KW-1185">Reference proteome</keyword>
<gene>
    <name evidence="1" type="ORF">A4D02_08160</name>
</gene>
<organism evidence="1 2">
    <name type="scientific">Niastella koreensis</name>
    <dbReference type="NCBI Taxonomy" id="354356"/>
    <lineage>
        <taxon>Bacteria</taxon>
        <taxon>Pseudomonadati</taxon>
        <taxon>Bacteroidota</taxon>
        <taxon>Chitinophagia</taxon>
        <taxon>Chitinophagales</taxon>
        <taxon>Chitinophagaceae</taxon>
        <taxon>Niastella</taxon>
    </lineage>
</organism>
<evidence type="ECO:0000313" key="1">
    <source>
        <dbReference type="EMBL" id="OQP48667.1"/>
    </source>
</evidence>
<dbReference type="Proteomes" id="UP000192277">
    <property type="component" value="Unassembled WGS sequence"/>
</dbReference>
<sequence length="102" mass="11699">MNQRQDKFLPLRSLCLRQFQQPFWSITKGNLNVDNHAFFLAGSANHIPLLMQPPVNAPAAVSCCTIIQLRWFGYRVKNTEVAGRARIRHFNFLISGQFVLVL</sequence>
<protein>
    <submittedName>
        <fullName evidence="1">Uncharacterized protein</fullName>
    </submittedName>
</protein>
<dbReference type="EMBL" id="LWBO01000012">
    <property type="protein sequence ID" value="OQP48667.1"/>
    <property type="molecule type" value="Genomic_DNA"/>
</dbReference>
<comment type="caution">
    <text evidence="1">The sequence shown here is derived from an EMBL/GenBank/DDBJ whole genome shotgun (WGS) entry which is preliminary data.</text>
</comment>
<proteinExistence type="predicted"/>
<evidence type="ECO:0000313" key="2">
    <source>
        <dbReference type="Proteomes" id="UP000192277"/>
    </source>
</evidence>
<reference evidence="1 2" key="1">
    <citation type="submission" date="2016-04" db="EMBL/GenBank/DDBJ databases">
        <authorList>
            <person name="Chen L."/>
            <person name="Zhuang W."/>
            <person name="Wang G."/>
        </authorList>
    </citation>
    <scope>NUCLEOTIDE SEQUENCE [LARGE SCALE GENOMIC DNA]</scope>
    <source>
        <strain evidence="2">GR20</strain>
    </source>
</reference>